<keyword evidence="3" id="KW-0597">Phosphoprotein</keyword>
<keyword evidence="5" id="KW-0547">Nucleotide-binding</keyword>
<dbReference type="InterPro" id="IPR013656">
    <property type="entry name" value="PAS_4"/>
</dbReference>
<dbReference type="PANTHER" id="PTHR43065">
    <property type="entry name" value="SENSOR HISTIDINE KINASE"/>
    <property type="match status" value="1"/>
</dbReference>
<dbReference type="CDD" id="cd00130">
    <property type="entry name" value="PAS"/>
    <property type="match status" value="3"/>
</dbReference>
<evidence type="ECO:0000256" key="5">
    <source>
        <dbReference type="ARBA" id="ARBA00022741"/>
    </source>
</evidence>
<dbReference type="Gene3D" id="1.10.287.130">
    <property type="match status" value="1"/>
</dbReference>
<dbReference type="Pfam" id="PF02518">
    <property type="entry name" value="HATPase_c"/>
    <property type="match status" value="1"/>
</dbReference>
<evidence type="ECO:0000256" key="8">
    <source>
        <dbReference type="ARBA" id="ARBA00022969"/>
    </source>
</evidence>
<evidence type="ECO:0000313" key="13">
    <source>
        <dbReference type="EMBL" id="MBB5173329.1"/>
    </source>
</evidence>
<keyword evidence="4" id="KW-0808">Transferase</keyword>
<keyword evidence="9" id="KW-0902">Two-component regulatory system</keyword>
<name>A0A840QPP4_9BACI</name>
<evidence type="ECO:0000256" key="9">
    <source>
        <dbReference type="ARBA" id="ARBA00023012"/>
    </source>
</evidence>
<dbReference type="InterPro" id="IPR036097">
    <property type="entry name" value="HisK_dim/P_sf"/>
</dbReference>
<dbReference type="Proteomes" id="UP000551878">
    <property type="component" value="Unassembled WGS sequence"/>
</dbReference>
<dbReference type="PROSITE" id="PS50113">
    <property type="entry name" value="PAC"/>
    <property type="match status" value="1"/>
</dbReference>
<dbReference type="GO" id="GO:0006355">
    <property type="term" value="P:regulation of DNA-templated transcription"/>
    <property type="evidence" value="ECO:0007669"/>
    <property type="project" value="InterPro"/>
</dbReference>
<comment type="catalytic activity">
    <reaction evidence="1">
        <text>ATP + protein L-histidine = ADP + protein N-phospho-L-histidine.</text>
        <dbReference type="EC" id="2.7.13.3"/>
    </reaction>
</comment>
<dbReference type="EMBL" id="JACHHB010000005">
    <property type="protein sequence ID" value="MBB5173329.1"/>
    <property type="molecule type" value="Genomic_DNA"/>
</dbReference>
<comment type="caution">
    <text evidence="13">The sequence shown here is derived from an EMBL/GenBank/DDBJ whole genome shotgun (WGS) entry which is preliminary data.</text>
</comment>
<evidence type="ECO:0000256" key="2">
    <source>
        <dbReference type="ARBA" id="ARBA00012438"/>
    </source>
</evidence>
<dbReference type="InterPro" id="IPR035965">
    <property type="entry name" value="PAS-like_dom_sf"/>
</dbReference>
<dbReference type="Gene3D" id="3.30.565.10">
    <property type="entry name" value="Histidine kinase-like ATPase, C-terminal domain"/>
    <property type="match status" value="1"/>
</dbReference>
<feature type="domain" description="PAS" evidence="11">
    <location>
        <begin position="271"/>
        <end position="337"/>
    </location>
</feature>
<evidence type="ECO:0000256" key="6">
    <source>
        <dbReference type="ARBA" id="ARBA00022777"/>
    </source>
</evidence>
<dbReference type="SMART" id="SM00387">
    <property type="entry name" value="HATPase_c"/>
    <property type="match status" value="1"/>
</dbReference>
<dbReference type="Pfam" id="PF00512">
    <property type="entry name" value="HisKA"/>
    <property type="match status" value="1"/>
</dbReference>
<dbReference type="InterPro" id="IPR004358">
    <property type="entry name" value="Sig_transdc_His_kin-like_C"/>
</dbReference>
<evidence type="ECO:0000256" key="1">
    <source>
        <dbReference type="ARBA" id="ARBA00000085"/>
    </source>
</evidence>
<dbReference type="Pfam" id="PF00989">
    <property type="entry name" value="PAS"/>
    <property type="match status" value="1"/>
</dbReference>
<dbReference type="InterPro" id="IPR003594">
    <property type="entry name" value="HATPase_dom"/>
</dbReference>
<dbReference type="SMART" id="SM00388">
    <property type="entry name" value="HisKA"/>
    <property type="match status" value="1"/>
</dbReference>
<dbReference type="Gene3D" id="3.30.450.20">
    <property type="entry name" value="PAS domain"/>
    <property type="match status" value="3"/>
</dbReference>
<keyword evidence="6" id="KW-0418">Kinase</keyword>
<evidence type="ECO:0000259" key="11">
    <source>
        <dbReference type="PROSITE" id="PS50112"/>
    </source>
</evidence>
<dbReference type="GO" id="GO:0000155">
    <property type="term" value="F:phosphorelay sensor kinase activity"/>
    <property type="evidence" value="ECO:0007669"/>
    <property type="project" value="InterPro"/>
</dbReference>
<feature type="domain" description="Histidine kinase" evidence="10">
    <location>
        <begin position="407"/>
        <end position="611"/>
    </location>
</feature>
<evidence type="ECO:0000259" key="12">
    <source>
        <dbReference type="PROSITE" id="PS50113"/>
    </source>
</evidence>
<dbReference type="GO" id="GO:0005524">
    <property type="term" value="F:ATP binding"/>
    <property type="evidence" value="ECO:0007669"/>
    <property type="project" value="UniProtKB-KW"/>
</dbReference>
<dbReference type="SMART" id="SM00086">
    <property type="entry name" value="PAC"/>
    <property type="match status" value="2"/>
</dbReference>
<organism evidence="13 14">
    <name type="scientific">Texcoconibacillus texcoconensis</name>
    <dbReference type="NCBI Taxonomy" id="1095777"/>
    <lineage>
        <taxon>Bacteria</taxon>
        <taxon>Bacillati</taxon>
        <taxon>Bacillota</taxon>
        <taxon>Bacilli</taxon>
        <taxon>Bacillales</taxon>
        <taxon>Bacillaceae</taxon>
        <taxon>Texcoconibacillus</taxon>
    </lineage>
</organism>
<dbReference type="FunFam" id="1.10.287.130:FF:000040">
    <property type="entry name" value="PAS domain-containing sensor histidine kinase"/>
    <property type="match status" value="1"/>
</dbReference>
<dbReference type="NCBIfam" id="TIGR00229">
    <property type="entry name" value="sensory_box"/>
    <property type="match status" value="3"/>
</dbReference>
<dbReference type="RefSeq" id="WP_184663774.1">
    <property type="nucleotide sequence ID" value="NZ_JACHHB010000005.1"/>
</dbReference>
<dbReference type="SUPFAM" id="SSF47384">
    <property type="entry name" value="Homodimeric domain of signal transducing histidine kinase"/>
    <property type="match status" value="1"/>
</dbReference>
<proteinExistence type="predicted"/>
<gene>
    <name evidence="13" type="ORF">HNQ41_001498</name>
</gene>
<reference evidence="13 14" key="1">
    <citation type="submission" date="2020-08" db="EMBL/GenBank/DDBJ databases">
        <title>Genomic Encyclopedia of Type Strains, Phase IV (KMG-IV): sequencing the most valuable type-strain genomes for metagenomic binning, comparative biology and taxonomic classification.</title>
        <authorList>
            <person name="Goeker M."/>
        </authorList>
    </citation>
    <scope>NUCLEOTIDE SEQUENCE [LARGE SCALE GENOMIC DNA]</scope>
    <source>
        <strain evidence="13 14">DSM 24696</strain>
    </source>
</reference>
<dbReference type="CDD" id="cd00082">
    <property type="entry name" value="HisKA"/>
    <property type="match status" value="1"/>
</dbReference>
<dbReference type="SUPFAM" id="SSF55874">
    <property type="entry name" value="ATPase domain of HSP90 chaperone/DNA topoisomerase II/histidine kinase"/>
    <property type="match status" value="1"/>
</dbReference>
<dbReference type="PANTHER" id="PTHR43065:SF34">
    <property type="entry name" value="SPORULATION KINASE A"/>
    <property type="match status" value="1"/>
</dbReference>
<keyword evidence="8" id="KW-0749">Sporulation</keyword>
<feature type="domain" description="PAS" evidence="11">
    <location>
        <begin position="26"/>
        <end position="96"/>
    </location>
</feature>
<dbReference type="InterPro" id="IPR013767">
    <property type="entry name" value="PAS_fold"/>
</dbReference>
<accession>A0A840QPP4</accession>
<dbReference type="InterPro" id="IPR003661">
    <property type="entry name" value="HisK_dim/P_dom"/>
</dbReference>
<dbReference type="InterPro" id="IPR000014">
    <property type="entry name" value="PAS"/>
</dbReference>
<dbReference type="InterPro" id="IPR005467">
    <property type="entry name" value="His_kinase_dom"/>
</dbReference>
<keyword evidence="7" id="KW-0067">ATP-binding</keyword>
<dbReference type="PROSITE" id="PS50109">
    <property type="entry name" value="HIS_KIN"/>
    <property type="match status" value="1"/>
</dbReference>
<dbReference type="PROSITE" id="PS50112">
    <property type="entry name" value="PAS"/>
    <property type="match status" value="3"/>
</dbReference>
<keyword evidence="14" id="KW-1185">Reference proteome</keyword>
<evidence type="ECO:0000313" key="14">
    <source>
        <dbReference type="Proteomes" id="UP000551878"/>
    </source>
</evidence>
<evidence type="ECO:0000259" key="10">
    <source>
        <dbReference type="PROSITE" id="PS50109"/>
    </source>
</evidence>
<dbReference type="AlphaFoldDB" id="A0A840QPP4"/>
<dbReference type="InterPro" id="IPR000700">
    <property type="entry name" value="PAS-assoc_C"/>
</dbReference>
<evidence type="ECO:0000256" key="7">
    <source>
        <dbReference type="ARBA" id="ARBA00022840"/>
    </source>
</evidence>
<dbReference type="GO" id="GO:0030435">
    <property type="term" value="P:sporulation resulting in formation of a cellular spore"/>
    <property type="evidence" value="ECO:0007669"/>
    <property type="project" value="UniProtKB-KW"/>
</dbReference>
<feature type="domain" description="PAC" evidence="12">
    <location>
        <begin position="343"/>
        <end position="394"/>
    </location>
</feature>
<dbReference type="PRINTS" id="PR00344">
    <property type="entry name" value="BCTRLSENSOR"/>
</dbReference>
<evidence type="ECO:0000256" key="3">
    <source>
        <dbReference type="ARBA" id="ARBA00022553"/>
    </source>
</evidence>
<dbReference type="InterPro" id="IPR036890">
    <property type="entry name" value="HATPase_C_sf"/>
</dbReference>
<dbReference type="SUPFAM" id="SSF55785">
    <property type="entry name" value="PYP-like sensor domain (PAS domain)"/>
    <property type="match status" value="3"/>
</dbReference>
<dbReference type="EC" id="2.7.13.3" evidence="2"/>
<evidence type="ECO:0000256" key="4">
    <source>
        <dbReference type="ARBA" id="ARBA00022679"/>
    </source>
</evidence>
<dbReference type="Pfam" id="PF08448">
    <property type="entry name" value="PAS_4"/>
    <property type="match status" value="2"/>
</dbReference>
<dbReference type="SMART" id="SM00091">
    <property type="entry name" value="PAS"/>
    <property type="match status" value="3"/>
</dbReference>
<dbReference type="InterPro" id="IPR001610">
    <property type="entry name" value="PAC"/>
</dbReference>
<protein>
    <recommendedName>
        <fullName evidence="2">histidine kinase</fullName>
        <ecNumber evidence="2">2.7.13.3</ecNumber>
    </recommendedName>
</protein>
<sequence>MPDQLNKRTFSGSENIASEDIKKIGETSQIHHPFDYLSDVVVTLDQNGQCTYVNEAAVKLFDNPRQLIIGRDIRELCQQLACPKFNEAYERAMKNREKLEFDEYISSDQRWLKVCFLPSETNITLIVRDITDLRKVNDVIETNYRSMFDQHPDGVVSLDQNGRILRANHVFEELLSIDIRKYVGKHYHRIVRKRFIHRIDEMFLTAVQGEPRTEEFDVLLSNGQRLDVSLMMLPIISDEETIGVHCIVRDMSERNFVAEKARRLHDMNDLILDSVNDAILGIDVDFNVILWNDEAEKLTGFRQEELTHSRIMNVFTRLKKESRKQVEEVLSGVVEPSGQPIVKDERITLLRKEGCAFCAEVSVNPIITGEQFVGLVFTFRDITEKRKSEEMLHQSDKLSAVGQLAAGIAHEIRNPLTSLKGFLQLIESQSKGNKEYFDIMKAEFARIEQILTELLILSKPQSMIKETKSLSKLLEEIIALLETQAIMKNIEIQKMFEREDIDIICTEYQIKQVFVNFIKNAIEAMDEGGIITVELMVEGSYAVVRVRDEGNGIPAKVLERLGEPFFTTKENGTGLGLMVSYKIIEEHNGAIDVNSSEGMGTTFIVRLPLAM</sequence>
<feature type="domain" description="PAS" evidence="11">
    <location>
        <begin position="140"/>
        <end position="210"/>
    </location>
</feature>